<keyword evidence="2" id="KW-1185">Reference proteome</keyword>
<protein>
    <submittedName>
        <fullName evidence="1">Uncharacterized protein</fullName>
    </submittedName>
</protein>
<comment type="caution">
    <text evidence="1">The sequence shown here is derived from an EMBL/GenBank/DDBJ whole genome shotgun (WGS) entry which is preliminary data.</text>
</comment>
<accession>A0A8J4EF04</accession>
<proteinExistence type="predicted"/>
<gene>
    <name evidence="1" type="ORF">Voc01_070950</name>
</gene>
<evidence type="ECO:0000313" key="1">
    <source>
        <dbReference type="EMBL" id="GIJ72178.1"/>
    </source>
</evidence>
<evidence type="ECO:0000313" key="2">
    <source>
        <dbReference type="Proteomes" id="UP000635606"/>
    </source>
</evidence>
<dbReference type="Proteomes" id="UP000635606">
    <property type="component" value="Unassembled WGS sequence"/>
</dbReference>
<organism evidence="1 2">
    <name type="scientific">Virgisporangium ochraceum</name>
    <dbReference type="NCBI Taxonomy" id="65505"/>
    <lineage>
        <taxon>Bacteria</taxon>
        <taxon>Bacillati</taxon>
        <taxon>Actinomycetota</taxon>
        <taxon>Actinomycetes</taxon>
        <taxon>Micromonosporales</taxon>
        <taxon>Micromonosporaceae</taxon>
        <taxon>Virgisporangium</taxon>
    </lineage>
</organism>
<reference evidence="1" key="1">
    <citation type="submission" date="2021-01" db="EMBL/GenBank/DDBJ databases">
        <title>Whole genome shotgun sequence of Virgisporangium ochraceum NBRC 16418.</title>
        <authorList>
            <person name="Komaki H."/>
            <person name="Tamura T."/>
        </authorList>
    </citation>
    <scope>NUCLEOTIDE SEQUENCE</scope>
    <source>
        <strain evidence="1">NBRC 16418</strain>
    </source>
</reference>
<sequence>MSLDIAVWVPDADAYAGRAVVPDPPGTVTGVGAESFRYLLWGSDTARRLGATLLPRLADVTVVNRGHLQVPPDDLDAFDRECVLLADNVGRLSAATGYDTRRVLGYLSTMRHAVERARTLGGGVVIW</sequence>
<name>A0A8J4EF04_9ACTN</name>
<dbReference type="AlphaFoldDB" id="A0A8J4EF04"/>
<dbReference type="RefSeq" id="WP_239160705.1">
    <property type="nucleotide sequence ID" value="NZ_BOPH01000097.1"/>
</dbReference>
<dbReference type="EMBL" id="BOPH01000097">
    <property type="protein sequence ID" value="GIJ72178.1"/>
    <property type="molecule type" value="Genomic_DNA"/>
</dbReference>